<name>A0A917ZB07_9ACTN</name>
<organism evidence="6 7">
    <name type="scientific">Nonomuraea cavernae</name>
    <dbReference type="NCBI Taxonomy" id="2045107"/>
    <lineage>
        <taxon>Bacteria</taxon>
        <taxon>Bacillati</taxon>
        <taxon>Actinomycetota</taxon>
        <taxon>Actinomycetes</taxon>
        <taxon>Streptosporangiales</taxon>
        <taxon>Streptosporangiaceae</taxon>
        <taxon>Nonomuraea</taxon>
    </lineage>
</organism>
<accession>A0A917ZB07</accession>
<keyword evidence="3" id="KW-0238">DNA-binding</keyword>
<dbReference type="PANTHER" id="PTHR35807">
    <property type="entry name" value="TRANSCRIPTIONAL REGULATOR REDD-RELATED"/>
    <property type="match status" value="1"/>
</dbReference>
<dbReference type="EMBL" id="BMNH01000023">
    <property type="protein sequence ID" value="GGO77883.1"/>
    <property type="molecule type" value="Genomic_DNA"/>
</dbReference>
<dbReference type="InterPro" id="IPR005158">
    <property type="entry name" value="BTAD"/>
</dbReference>
<evidence type="ECO:0000256" key="1">
    <source>
        <dbReference type="ARBA" id="ARBA00005820"/>
    </source>
</evidence>
<dbReference type="Pfam" id="PF00486">
    <property type="entry name" value="Trans_reg_C"/>
    <property type="match status" value="1"/>
</dbReference>
<evidence type="ECO:0000256" key="4">
    <source>
        <dbReference type="ARBA" id="ARBA00023163"/>
    </source>
</evidence>
<protein>
    <recommendedName>
        <fullName evidence="5">Bacterial transcriptional activator domain-containing protein</fullName>
    </recommendedName>
</protein>
<dbReference type="InterPro" id="IPR051677">
    <property type="entry name" value="AfsR-DnrI-RedD_regulator"/>
</dbReference>
<dbReference type="PANTHER" id="PTHR35807:SF1">
    <property type="entry name" value="TRANSCRIPTIONAL REGULATOR REDD"/>
    <property type="match status" value="1"/>
</dbReference>
<keyword evidence="7" id="KW-1185">Reference proteome</keyword>
<evidence type="ECO:0000313" key="6">
    <source>
        <dbReference type="EMBL" id="GGO77883.1"/>
    </source>
</evidence>
<gene>
    <name evidence="6" type="ORF">GCM10012289_58590</name>
</gene>
<comment type="similarity">
    <text evidence="1">Belongs to the AfsR/DnrI/RedD regulatory family.</text>
</comment>
<reference evidence="6" key="2">
    <citation type="submission" date="2020-09" db="EMBL/GenBank/DDBJ databases">
        <authorList>
            <person name="Sun Q."/>
            <person name="Zhou Y."/>
        </authorList>
    </citation>
    <scope>NUCLEOTIDE SEQUENCE</scope>
    <source>
        <strain evidence="6">CGMCC 4.7368</strain>
    </source>
</reference>
<evidence type="ECO:0000256" key="2">
    <source>
        <dbReference type="ARBA" id="ARBA00023015"/>
    </source>
</evidence>
<dbReference type="Pfam" id="PF03704">
    <property type="entry name" value="BTAD"/>
    <property type="match status" value="1"/>
</dbReference>
<dbReference type="Gene3D" id="1.10.10.10">
    <property type="entry name" value="Winged helix-like DNA-binding domain superfamily/Winged helix DNA-binding domain"/>
    <property type="match status" value="1"/>
</dbReference>
<dbReference type="SUPFAM" id="SSF46894">
    <property type="entry name" value="C-terminal effector domain of the bipartite response regulators"/>
    <property type="match status" value="1"/>
</dbReference>
<keyword evidence="2" id="KW-0805">Transcription regulation</keyword>
<dbReference type="InterPro" id="IPR016032">
    <property type="entry name" value="Sig_transdc_resp-reg_C-effctor"/>
</dbReference>
<dbReference type="InterPro" id="IPR001867">
    <property type="entry name" value="OmpR/PhoB-type_DNA-bd"/>
</dbReference>
<dbReference type="Proteomes" id="UP000646523">
    <property type="component" value="Unassembled WGS sequence"/>
</dbReference>
<dbReference type="GO" id="GO:0006355">
    <property type="term" value="P:regulation of DNA-templated transcription"/>
    <property type="evidence" value="ECO:0007669"/>
    <property type="project" value="InterPro"/>
</dbReference>
<reference evidence="6" key="1">
    <citation type="journal article" date="2014" name="Int. J. Syst. Evol. Microbiol.">
        <title>Complete genome sequence of Corynebacterium casei LMG S-19264T (=DSM 44701T), isolated from a smear-ripened cheese.</title>
        <authorList>
            <consortium name="US DOE Joint Genome Institute (JGI-PGF)"/>
            <person name="Walter F."/>
            <person name="Albersmeier A."/>
            <person name="Kalinowski J."/>
            <person name="Ruckert C."/>
        </authorList>
    </citation>
    <scope>NUCLEOTIDE SEQUENCE</scope>
    <source>
        <strain evidence="6">CGMCC 4.7368</strain>
    </source>
</reference>
<comment type="caution">
    <text evidence="6">The sequence shown here is derived from an EMBL/GenBank/DDBJ whole genome shotgun (WGS) entry which is preliminary data.</text>
</comment>
<dbReference type="Gene3D" id="1.25.40.10">
    <property type="entry name" value="Tetratricopeptide repeat domain"/>
    <property type="match status" value="1"/>
</dbReference>
<evidence type="ECO:0000313" key="7">
    <source>
        <dbReference type="Proteomes" id="UP000646523"/>
    </source>
</evidence>
<dbReference type="CDD" id="cd15831">
    <property type="entry name" value="BTAD"/>
    <property type="match status" value="1"/>
</dbReference>
<dbReference type="AlphaFoldDB" id="A0A917ZB07"/>
<sequence length="260" mass="28615">MSFYGVYMKFCLLGPPEVRDDACRLWFRGHRQRAVFASLALNANRVVETDRLVDIVWGDRPPLTAQAQIQKTLSALRQMLARTSTGGERISTVSSGYLLHADPGEIDVEVFRGEVRQASSAMVAGDLPGAVTCFRGALARWFGRALDGVPGLAAEATHLEEQRLIAWEECMHAELALDGHARVAAEIEPLIGSHPLRERLCALLMIALYGCGRRVEALRAYHGLRGRLHEELGIEPSSELRDIEHAILIETPAAQMLSAP</sequence>
<evidence type="ECO:0000259" key="5">
    <source>
        <dbReference type="SMART" id="SM01043"/>
    </source>
</evidence>
<dbReference type="GO" id="GO:0003677">
    <property type="term" value="F:DNA binding"/>
    <property type="evidence" value="ECO:0007669"/>
    <property type="project" value="UniProtKB-KW"/>
</dbReference>
<dbReference type="GO" id="GO:0000160">
    <property type="term" value="P:phosphorelay signal transduction system"/>
    <property type="evidence" value="ECO:0007669"/>
    <property type="project" value="InterPro"/>
</dbReference>
<keyword evidence="4" id="KW-0804">Transcription</keyword>
<dbReference type="SUPFAM" id="SSF48452">
    <property type="entry name" value="TPR-like"/>
    <property type="match status" value="1"/>
</dbReference>
<evidence type="ECO:0000256" key="3">
    <source>
        <dbReference type="ARBA" id="ARBA00023125"/>
    </source>
</evidence>
<feature type="domain" description="Bacterial transcriptional activator" evidence="5">
    <location>
        <begin position="106"/>
        <end position="248"/>
    </location>
</feature>
<dbReference type="InterPro" id="IPR036388">
    <property type="entry name" value="WH-like_DNA-bd_sf"/>
</dbReference>
<dbReference type="InterPro" id="IPR011990">
    <property type="entry name" value="TPR-like_helical_dom_sf"/>
</dbReference>
<dbReference type="SMART" id="SM01043">
    <property type="entry name" value="BTAD"/>
    <property type="match status" value="1"/>
</dbReference>
<proteinExistence type="inferred from homology"/>